<dbReference type="GO" id="GO:0003677">
    <property type="term" value="F:DNA binding"/>
    <property type="evidence" value="ECO:0007669"/>
    <property type="project" value="UniProtKB-KW"/>
</dbReference>
<name>A0A8G1QTJ4_9EURO</name>
<evidence type="ECO:0000256" key="1">
    <source>
        <dbReference type="ARBA" id="ARBA00004123"/>
    </source>
</evidence>
<keyword evidence="6" id="KW-1185">Reference proteome</keyword>
<evidence type="ECO:0008006" key="7">
    <source>
        <dbReference type="Google" id="ProtNLM"/>
    </source>
</evidence>
<keyword evidence="2" id="KW-0479">Metal-binding</keyword>
<dbReference type="Proteomes" id="UP000249526">
    <property type="component" value="Unassembled WGS sequence"/>
</dbReference>
<dbReference type="EMBL" id="KZ825086">
    <property type="protein sequence ID" value="RAH52319.1"/>
    <property type="molecule type" value="Genomic_DNA"/>
</dbReference>
<dbReference type="InterPro" id="IPR050987">
    <property type="entry name" value="AtrR-like"/>
</dbReference>
<keyword evidence="3" id="KW-0238">DNA-binding</keyword>
<accession>A0A8G1QTJ4</accession>
<sequence length="431" mass="48359">MEQKIAQLEENIRQLSSNPTSQTAVETSLVQSKQIADNSGSSAQVIGSIFPPGDLTQITSGHNIFGPTGKTFVPSFDSGFGKIPIEDRSQTAISAFLSGTACLFHTLPPEECRNLTSRVYHRDSNIGSSDICELCAIAAVGCRYDGASEDNACMIAYFQKALLLLCDAIEKANMQTIRILTCLSMYLILDRSIAARLLISSALHLTRWYRLVAKYGQDAQTEWSRVFRTLTSLETWLSFALGCRHGLRDDEIHAVKNLSNMELSSVASEHPPPTTISIIQSQLSKVTLLAAEVFSRARFGDGSWWPWERLEELSSHLDVWRQELPASLELQRLASNNNSLPEDSRRALFLVHMVYLEDRVILYQHFMQQASDACIMNMPSSFHQIYATFAHQLAWIIGIIFQDRSPFLRNWLAMSVDLEAWSYHANIGFVL</sequence>
<evidence type="ECO:0000256" key="3">
    <source>
        <dbReference type="ARBA" id="ARBA00023125"/>
    </source>
</evidence>
<comment type="subcellular location">
    <subcellularLocation>
        <location evidence="1">Nucleus</location>
    </subcellularLocation>
</comment>
<proteinExistence type="predicted"/>
<evidence type="ECO:0000313" key="5">
    <source>
        <dbReference type="EMBL" id="RAH52319.1"/>
    </source>
</evidence>
<organism evidence="5 6">
    <name type="scientific">Aspergillus piperis CBS 112811</name>
    <dbReference type="NCBI Taxonomy" id="1448313"/>
    <lineage>
        <taxon>Eukaryota</taxon>
        <taxon>Fungi</taxon>
        <taxon>Dikarya</taxon>
        <taxon>Ascomycota</taxon>
        <taxon>Pezizomycotina</taxon>
        <taxon>Eurotiomycetes</taxon>
        <taxon>Eurotiomycetidae</taxon>
        <taxon>Eurotiales</taxon>
        <taxon>Aspergillaceae</taxon>
        <taxon>Aspergillus</taxon>
        <taxon>Aspergillus subgen. Circumdati</taxon>
    </lineage>
</organism>
<dbReference type="GO" id="GO:0046872">
    <property type="term" value="F:metal ion binding"/>
    <property type="evidence" value="ECO:0007669"/>
    <property type="project" value="UniProtKB-KW"/>
</dbReference>
<dbReference type="CDD" id="cd12148">
    <property type="entry name" value="fungal_TF_MHR"/>
    <property type="match status" value="1"/>
</dbReference>
<keyword evidence="4" id="KW-0539">Nucleus</keyword>
<dbReference type="RefSeq" id="XP_025510241.1">
    <property type="nucleotide sequence ID" value="XM_025661222.1"/>
</dbReference>
<evidence type="ECO:0000256" key="2">
    <source>
        <dbReference type="ARBA" id="ARBA00022723"/>
    </source>
</evidence>
<protein>
    <recommendedName>
        <fullName evidence="7">Transcription factor domain-containing protein</fullName>
    </recommendedName>
</protein>
<dbReference type="GO" id="GO:0005634">
    <property type="term" value="C:nucleus"/>
    <property type="evidence" value="ECO:0007669"/>
    <property type="project" value="UniProtKB-SubCell"/>
</dbReference>
<gene>
    <name evidence="5" type="ORF">BO85DRAFT_454196</name>
</gene>
<dbReference type="PANTHER" id="PTHR46910:SF3">
    <property type="entry name" value="HALOTOLERANCE PROTEIN 9-RELATED"/>
    <property type="match status" value="1"/>
</dbReference>
<reference evidence="5 6" key="1">
    <citation type="submission" date="2018-02" db="EMBL/GenBank/DDBJ databases">
        <title>The genomes of Aspergillus section Nigri reveals drivers in fungal speciation.</title>
        <authorList>
            <consortium name="DOE Joint Genome Institute"/>
            <person name="Vesth T.C."/>
            <person name="Nybo J."/>
            <person name="Theobald S."/>
            <person name="Brandl J."/>
            <person name="Frisvad J.C."/>
            <person name="Nielsen K.F."/>
            <person name="Lyhne E.K."/>
            <person name="Kogle M.E."/>
            <person name="Kuo A."/>
            <person name="Riley R."/>
            <person name="Clum A."/>
            <person name="Nolan M."/>
            <person name="Lipzen A."/>
            <person name="Salamov A."/>
            <person name="Henrissat B."/>
            <person name="Wiebenga A."/>
            <person name="De vries R.P."/>
            <person name="Grigoriev I.V."/>
            <person name="Mortensen U.H."/>
            <person name="Andersen M.R."/>
            <person name="Baker S.E."/>
        </authorList>
    </citation>
    <scope>NUCLEOTIDE SEQUENCE [LARGE SCALE GENOMIC DNA]</scope>
    <source>
        <strain evidence="5 6">CBS 112811</strain>
    </source>
</reference>
<dbReference type="GeneID" id="37164624"/>
<dbReference type="AlphaFoldDB" id="A0A8G1QTJ4"/>
<evidence type="ECO:0000256" key="4">
    <source>
        <dbReference type="ARBA" id="ARBA00023242"/>
    </source>
</evidence>
<dbReference type="GO" id="GO:0003700">
    <property type="term" value="F:DNA-binding transcription factor activity"/>
    <property type="evidence" value="ECO:0007669"/>
    <property type="project" value="InterPro"/>
</dbReference>
<dbReference type="PANTHER" id="PTHR46910">
    <property type="entry name" value="TRANSCRIPTION FACTOR PDR1"/>
    <property type="match status" value="1"/>
</dbReference>
<evidence type="ECO:0000313" key="6">
    <source>
        <dbReference type="Proteomes" id="UP000249526"/>
    </source>
</evidence>